<protein>
    <submittedName>
        <fullName evidence="1">Uncharacterized protein</fullName>
    </submittedName>
</protein>
<reference evidence="1" key="1">
    <citation type="journal article" date="2021" name="G3 (Bethesda)">
        <title>Genome and transcriptome analysis of the beet armyworm Spodoptera exigua reveals targets for pest control. .</title>
        <authorList>
            <person name="Simon S."/>
            <person name="Breeschoten T."/>
            <person name="Jansen H.J."/>
            <person name="Dirks R.P."/>
            <person name="Schranz M.E."/>
            <person name="Ros V.I.D."/>
        </authorList>
    </citation>
    <scope>NUCLEOTIDE SEQUENCE</scope>
    <source>
        <strain evidence="1">TB_SE_WUR_2020</strain>
    </source>
</reference>
<proteinExistence type="predicted"/>
<gene>
    <name evidence="1" type="ORF">HF086_006424</name>
</gene>
<name>A0A922MX83_SPOEX</name>
<dbReference type="EMBL" id="JACEFF010000086">
    <property type="protein sequence ID" value="KAH9644396.1"/>
    <property type="molecule type" value="Genomic_DNA"/>
</dbReference>
<comment type="caution">
    <text evidence="1">The sequence shown here is derived from an EMBL/GenBank/DDBJ whole genome shotgun (WGS) entry which is preliminary data.</text>
</comment>
<evidence type="ECO:0000313" key="2">
    <source>
        <dbReference type="Proteomes" id="UP000814243"/>
    </source>
</evidence>
<dbReference type="AlphaFoldDB" id="A0A922MX83"/>
<sequence length="77" mass="8915">MSISEVNSNCTRWLMSVQNLVEAKRLCKNILRLNRATFHKMTACRIFTVDASLVQAFNNLEVEYIFIILQIALKHSD</sequence>
<evidence type="ECO:0000313" key="1">
    <source>
        <dbReference type="EMBL" id="KAH9644396.1"/>
    </source>
</evidence>
<accession>A0A922MX83</accession>
<organism evidence="1 2">
    <name type="scientific">Spodoptera exigua</name>
    <name type="common">Beet armyworm</name>
    <name type="synonym">Noctua fulgens</name>
    <dbReference type="NCBI Taxonomy" id="7107"/>
    <lineage>
        <taxon>Eukaryota</taxon>
        <taxon>Metazoa</taxon>
        <taxon>Ecdysozoa</taxon>
        <taxon>Arthropoda</taxon>
        <taxon>Hexapoda</taxon>
        <taxon>Insecta</taxon>
        <taxon>Pterygota</taxon>
        <taxon>Neoptera</taxon>
        <taxon>Endopterygota</taxon>
        <taxon>Lepidoptera</taxon>
        <taxon>Glossata</taxon>
        <taxon>Ditrysia</taxon>
        <taxon>Noctuoidea</taxon>
        <taxon>Noctuidae</taxon>
        <taxon>Amphipyrinae</taxon>
        <taxon>Spodoptera</taxon>
    </lineage>
</organism>
<dbReference type="Proteomes" id="UP000814243">
    <property type="component" value="Unassembled WGS sequence"/>
</dbReference>